<dbReference type="RefSeq" id="WP_167807717.1">
    <property type="nucleotide sequence ID" value="NZ_JAAVMB010000012.1"/>
</dbReference>
<name>A0A7X6I462_9ENTE</name>
<reference evidence="4 5" key="1">
    <citation type="submission" date="2020-03" db="EMBL/GenBank/DDBJ databases">
        <title>Bacterial samples isolated from urine from healthy bovine heifers (Gyr breed).</title>
        <authorList>
            <person name="Giannattasio-Ferraz S."/>
            <person name="Maskeri L."/>
            <person name="Penido A."/>
            <person name="Barbosa-Stancioli E.F."/>
            <person name="Putonti C."/>
        </authorList>
    </citation>
    <scope>NUCLEOTIDE SEQUENCE [LARGE SCALE GENOMIC DNA]</scope>
    <source>
        <strain evidence="4 5">UFMG-H7</strain>
    </source>
</reference>
<feature type="chain" id="PRO_5030971718" evidence="2">
    <location>
        <begin position="27"/>
        <end position="263"/>
    </location>
</feature>
<dbReference type="Pfam" id="PF13731">
    <property type="entry name" value="WxL"/>
    <property type="match status" value="1"/>
</dbReference>
<keyword evidence="2" id="KW-0732">Signal</keyword>
<dbReference type="InterPro" id="IPR027994">
    <property type="entry name" value="WxL_dom"/>
</dbReference>
<gene>
    <name evidence="4" type="ORF">HED35_10555</name>
</gene>
<dbReference type="AlphaFoldDB" id="A0A7X6I462"/>
<accession>A0A7X6I462</accession>
<feature type="domain" description="WxL" evidence="3">
    <location>
        <begin position="35"/>
        <end position="260"/>
    </location>
</feature>
<evidence type="ECO:0000256" key="1">
    <source>
        <dbReference type="SAM" id="MobiDB-lite"/>
    </source>
</evidence>
<organism evidence="4 5">
    <name type="scientific">Vagococcus fluvialis</name>
    <dbReference type="NCBI Taxonomy" id="2738"/>
    <lineage>
        <taxon>Bacteria</taxon>
        <taxon>Bacillati</taxon>
        <taxon>Bacillota</taxon>
        <taxon>Bacilli</taxon>
        <taxon>Lactobacillales</taxon>
        <taxon>Enterococcaceae</taxon>
        <taxon>Vagococcus</taxon>
    </lineage>
</organism>
<protein>
    <submittedName>
        <fullName evidence="4">WxL domain-containing protein</fullName>
    </submittedName>
</protein>
<feature type="signal peptide" evidence="2">
    <location>
        <begin position="1"/>
        <end position="26"/>
    </location>
</feature>
<evidence type="ECO:0000313" key="5">
    <source>
        <dbReference type="Proteomes" id="UP000521358"/>
    </source>
</evidence>
<evidence type="ECO:0000259" key="3">
    <source>
        <dbReference type="Pfam" id="PF13731"/>
    </source>
</evidence>
<comment type="caution">
    <text evidence="4">The sequence shown here is derived from an EMBL/GenBank/DDBJ whole genome shotgun (WGS) entry which is preliminary data.</text>
</comment>
<evidence type="ECO:0000313" key="4">
    <source>
        <dbReference type="EMBL" id="NKC68529.1"/>
    </source>
</evidence>
<dbReference type="Proteomes" id="UP000521358">
    <property type="component" value="Unassembled WGS sequence"/>
</dbReference>
<evidence type="ECO:0000256" key="2">
    <source>
        <dbReference type="SAM" id="SignalP"/>
    </source>
</evidence>
<feature type="region of interest" description="Disordered" evidence="1">
    <location>
        <begin position="46"/>
        <end position="75"/>
    </location>
</feature>
<sequence>MKISKLLTVSLLSFSILGGFNQVSKAAAVDGDPIEADTSGKVTFSTKSDIITPDPDGPGTVIPEDKPGGNSNTSDPDLKIMFVPNFVFGENVDGKFKENVQYDSINGNKLEAMQQVVTIKDEDGNEIETGKKVDNFAQIYNSKNINNWKLTVNASYFSTTGNKLQESMLMKLNNVQVSDSESHFGKKALLTGVASKTLTPNAAVEIGSYDDEATEGAVNSFIFASTTNPNQAGVTLDVPKGLSIENDEVYTSNLTWTVSSNVE</sequence>
<dbReference type="EMBL" id="JAAVMB010000012">
    <property type="protein sequence ID" value="NKC68529.1"/>
    <property type="molecule type" value="Genomic_DNA"/>
</dbReference>
<proteinExistence type="predicted"/>